<keyword evidence="3" id="KW-1185">Reference proteome</keyword>
<organism evidence="2 3">
    <name type="scientific">Extremus antarcticus</name>
    <dbReference type="NCBI Taxonomy" id="702011"/>
    <lineage>
        <taxon>Eukaryota</taxon>
        <taxon>Fungi</taxon>
        <taxon>Dikarya</taxon>
        <taxon>Ascomycota</taxon>
        <taxon>Pezizomycotina</taxon>
        <taxon>Dothideomycetes</taxon>
        <taxon>Dothideomycetidae</taxon>
        <taxon>Mycosphaerellales</taxon>
        <taxon>Extremaceae</taxon>
        <taxon>Extremus</taxon>
    </lineage>
</organism>
<reference evidence="2" key="1">
    <citation type="submission" date="2023-04" db="EMBL/GenBank/DDBJ databases">
        <title>Black Yeasts Isolated from many extreme environments.</title>
        <authorList>
            <person name="Coleine C."/>
            <person name="Stajich J.E."/>
            <person name="Selbmann L."/>
        </authorList>
    </citation>
    <scope>NUCLEOTIDE SEQUENCE</scope>
    <source>
        <strain evidence="2">CCFEE 5312</strain>
    </source>
</reference>
<feature type="chain" id="PRO_5042617501" evidence="1">
    <location>
        <begin position="18"/>
        <end position="156"/>
    </location>
</feature>
<dbReference type="AlphaFoldDB" id="A0AAJ0GCA5"/>
<comment type="caution">
    <text evidence="2">The sequence shown here is derived from an EMBL/GenBank/DDBJ whole genome shotgun (WGS) entry which is preliminary data.</text>
</comment>
<feature type="signal peptide" evidence="1">
    <location>
        <begin position="1"/>
        <end position="17"/>
    </location>
</feature>
<evidence type="ECO:0000256" key="1">
    <source>
        <dbReference type="SAM" id="SignalP"/>
    </source>
</evidence>
<dbReference type="EMBL" id="JAWDJX010000016">
    <property type="protein sequence ID" value="KAK3053372.1"/>
    <property type="molecule type" value="Genomic_DNA"/>
</dbReference>
<evidence type="ECO:0000313" key="3">
    <source>
        <dbReference type="Proteomes" id="UP001271007"/>
    </source>
</evidence>
<sequence length="156" mass="15550">MKLIIATFALALGLATAAPLDARRQVGTTTATGTTATAASSGVMTIETISVSSVPAPSYSATFGTGVPSSGFPFATGTGFPYPTGVFPTGVFPTGTGFPLPTGTGLAGNPYASLPTCPENGALVCNGETEFGICNWGHVLFVPVAQGTRCVDGKIV</sequence>
<proteinExistence type="predicted"/>
<gene>
    <name evidence="2" type="ORF">LTR09_005541</name>
</gene>
<dbReference type="Proteomes" id="UP001271007">
    <property type="component" value="Unassembled WGS sequence"/>
</dbReference>
<name>A0AAJ0GCA5_9PEZI</name>
<accession>A0AAJ0GCA5</accession>
<keyword evidence="1" id="KW-0732">Signal</keyword>
<protein>
    <submittedName>
        <fullName evidence="2">Uncharacterized protein</fullName>
    </submittedName>
</protein>
<evidence type="ECO:0000313" key="2">
    <source>
        <dbReference type="EMBL" id="KAK3053372.1"/>
    </source>
</evidence>